<dbReference type="InterPro" id="IPR002781">
    <property type="entry name" value="TM_pro_TauE-like"/>
</dbReference>
<keyword evidence="6 8" id="KW-1133">Transmembrane helix</keyword>
<evidence type="ECO:0000256" key="4">
    <source>
        <dbReference type="ARBA" id="ARBA00022475"/>
    </source>
</evidence>
<dbReference type="Pfam" id="PF01925">
    <property type="entry name" value="TauE"/>
    <property type="match status" value="1"/>
</dbReference>
<keyword evidence="4 8" id="KW-1003">Cell membrane</keyword>
<evidence type="ECO:0000256" key="2">
    <source>
        <dbReference type="ARBA" id="ARBA00009142"/>
    </source>
</evidence>
<organism evidence="9 10">
    <name type="scientific">Kordiimonas lipolytica</name>
    <dbReference type="NCBI Taxonomy" id="1662421"/>
    <lineage>
        <taxon>Bacteria</taxon>
        <taxon>Pseudomonadati</taxon>
        <taxon>Pseudomonadota</taxon>
        <taxon>Alphaproteobacteria</taxon>
        <taxon>Kordiimonadales</taxon>
        <taxon>Kordiimonadaceae</taxon>
        <taxon>Kordiimonas</taxon>
    </lineage>
</organism>
<evidence type="ECO:0000256" key="7">
    <source>
        <dbReference type="ARBA" id="ARBA00023136"/>
    </source>
</evidence>
<keyword evidence="7 8" id="KW-0472">Membrane</keyword>
<evidence type="ECO:0000256" key="1">
    <source>
        <dbReference type="ARBA" id="ARBA00004651"/>
    </source>
</evidence>
<dbReference type="PANTHER" id="PTHR30269:SF37">
    <property type="entry name" value="MEMBRANE TRANSPORTER PROTEIN"/>
    <property type="match status" value="1"/>
</dbReference>
<keyword evidence="3" id="KW-0813">Transport</keyword>
<dbReference type="PANTHER" id="PTHR30269">
    <property type="entry name" value="TRANSMEMBRANE PROTEIN YFCA"/>
    <property type="match status" value="1"/>
</dbReference>
<evidence type="ECO:0000256" key="8">
    <source>
        <dbReference type="RuleBase" id="RU363041"/>
    </source>
</evidence>
<name>A0ABV8U902_9PROT</name>
<evidence type="ECO:0000256" key="6">
    <source>
        <dbReference type="ARBA" id="ARBA00022989"/>
    </source>
</evidence>
<keyword evidence="5 8" id="KW-0812">Transmembrane</keyword>
<feature type="transmembrane region" description="Helical" evidence="8">
    <location>
        <begin position="79"/>
        <end position="98"/>
    </location>
</feature>
<gene>
    <name evidence="9" type="ORF">ACFO5Q_05740</name>
</gene>
<dbReference type="Proteomes" id="UP001595776">
    <property type="component" value="Unassembled WGS sequence"/>
</dbReference>
<sequence>MADILSEIGLLTLVGLAATVLLAAILRAFTGFGFALAALPVFSLVIAPTTAASVIVLLTLTVSLQTIRTYWKDVPIRDMAGMIVTSAVGTLLGTYLLLLFSPDAFRLLIGGTVMLACFLLAKYKPAPHRAGGIFGLGSGLMSGLLNGALAIPGPPVIIYSMAVYDRARVARAFLMGFFLFSAAFAATSYTIEGIIGLKELTLFAVCYPAMLIGNRTGDWLFEKYGDASHRPIAIWALFAIGLSVAAAAIF</sequence>
<evidence type="ECO:0000313" key="9">
    <source>
        <dbReference type="EMBL" id="MFC4347340.1"/>
    </source>
</evidence>
<accession>A0ABV8U902</accession>
<dbReference type="InterPro" id="IPR052017">
    <property type="entry name" value="TSUP"/>
</dbReference>
<comment type="subcellular location">
    <subcellularLocation>
        <location evidence="1 8">Cell membrane</location>
        <topology evidence="1 8">Multi-pass membrane protein</topology>
    </subcellularLocation>
</comment>
<comment type="caution">
    <text evidence="9">The sequence shown here is derived from an EMBL/GenBank/DDBJ whole genome shotgun (WGS) entry which is preliminary data.</text>
</comment>
<reference evidence="10" key="1">
    <citation type="journal article" date="2019" name="Int. J. Syst. Evol. Microbiol.">
        <title>The Global Catalogue of Microorganisms (GCM) 10K type strain sequencing project: providing services to taxonomists for standard genome sequencing and annotation.</title>
        <authorList>
            <consortium name="The Broad Institute Genomics Platform"/>
            <consortium name="The Broad Institute Genome Sequencing Center for Infectious Disease"/>
            <person name="Wu L."/>
            <person name="Ma J."/>
        </authorList>
    </citation>
    <scope>NUCLEOTIDE SEQUENCE [LARGE SCALE GENOMIC DNA]</scope>
    <source>
        <strain evidence="10">CGMCC 1.15304</strain>
    </source>
</reference>
<comment type="similarity">
    <text evidence="2 8">Belongs to the 4-toluene sulfonate uptake permease (TSUP) (TC 2.A.102) family.</text>
</comment>
<evidence type="ECO:0000256" key="5">
    <source>
        <dbReference type="ARBA" id="ARBA00022692"/>
    </source>
</evidence>
<dbReference type="RefSeq" id="WP_068152760.1">
    <property type="nucleotide sequence ID" value="NZ_JBHSCR010000003.1"/>
</dbReference>
<feature type="transmembrane region" description="Helical" evidence="8">
    <location>
        <begin position="104"/>
        <end position="121"/>
    </location>
</feature>
<feature type="transmembrane region" description="Helical" evidence="8">
    <location>
        <begin position="232"/>
        <end position="249"/>
    </location>
</feature>
<protein>
    <recommendedName>
        <fullName evidence="8">Probable membrane transporter protein</fullName>
    </recommendedName>
</protein>
<keyword evidence="10" id="KW-1185">Reference proteome</keyword>
<proteinExistence type="inferred from homology"/>
<feature type="transmembrane region" description="Helical" evidence="8">
    <location>
        <begin position="169"/>
        <end position="187"/>
    </location>
</feature>
<evidence type="ECO:0000313" key="10">
    <source>
        <dbReference type="Proteomes" id="UP001595776"/>
    </source>
</evidence>
<feature type="transmembrane region" description="Helical" evidence="8">
    <location>
        <begin position="133"/>
        <end position="157"/>
    </location>
</feature>
<feature type="transmembrane region" description="Helical" evidence="8">
    <location>
        <begin position="33"/>
        <end position="58"/>
    </location>
</feature>
<evidence type="ECO:0000256" key="3">
    <source>
        <dbReference type="ARBA" id="ARBA00022448"/>
    </source>
</evidence>
<dbReference type="EMBL" id="JBHSCR010000003">
    <property type="protein sequence ID" value="MFC4347340.1"/>
    <property type="molecule type" value="Genomic_DNA"/>
</dbReference>